<protein>
    <submittedName>
        <fullName evidence="1">Uncharacterized protein</fullName>
    </submittedName>
</protein>
<organism evidence="1 2">
    <name type="scientific">Pseudoalteromonas luteoviolacea H33</name>
    <dbReference type="NCBI Taxonomy" id="1365251"/>
    <lineage>
        <taxon>Bacteria</taxon>
        <taxon>Pseudomonadati</taxon>
        <taxon>Pseudomonadota</taxon>
        <taxon>Gammaproteobacteria</taxon>
        <taxon>Alteromonadales</taxon>
        <taxon>Pseudoalteromonadaceae</taxon>
        <taxon>Pseudoalteromonas</taxon>
    </lineage>
</organism>
<gene>
    <name evidence="1" type="ORF">N476_24105</name>
</gene>
<comment type="caution">
    <text evidence="1">The sequence shown here is derived from an EMBL/GenBank/DDBJ whole genome shotgun (WGS) entry which is preliminary data.</text>
</comment>
<dbReference type="AlphaFoldDB" id="A0A167BK76"/>
<reference evidence="1 2" key="1">
    <citation type="submission" date="2013-07" db="EMBL/GenBank/DDBJ databases">
        <title>Comparative Genomic and Metabolomic Analysis of Twelve Strains of Pseudoalteromonas luteoviolacea.</title>
        <authorList>
            <person name="Vynne N.G."/>
            <person name="Mansson M."/>
            <person name="Gram L."/>
        </authorList>
    </citation>
    <scope>NUCLEOTIDE SEQUENCE [LARGE SCALE GENOMIC DNA]</scope>
    <source>
        <strain evidence="1 2">H33</strain>
    </source>
</reference>
<sequence>MALKEYINMVKTLILIFIFIPLSIHAKSTQLTETDKAKLLEAYFNSFQKPYIIDGAKFQSLRATQWLSQVRALFEPIKSSYNICRSRAVGATFSGTSPSDITYIEPVVNSEYIGELVWLESGKNCSQKKWSDVPFLSSPIVDPTLYKILSNIYSLLDAATKSNVETNLKKEEILSFKKQKIISIGVERDKTDYYYKFDVGNDICAHLTIYTLINEDSFEVKSVYMVMC</sequence>
<dbReference type="RefSeq" id="WP_063363513.1">
    <property type="nucleotide sequence ID" value="NZ_AUXZ01000113.1"/>
</dbReference>
<dbReference type="EMBL" id="AUXZ01000113">
    <property type="protein sequence ID" value="KZN46637.1"/>
    <property type="molecule type" value="Genomic_DNA"/>
</dbReference>
<proteinExistence type="predicted"/>
<dbReference type="Proteomes" id="UP000076503">
    <property type="component" value="Unassembled WGS sequence"/>
</dbReference>
<dbReference type="PATRIC" id="fig|1365251.3.peg.4306"/>
<accession>A0A167BK76</accession>
<name>A0A167BK76_9GAMM</name>
<evidence type="ECO:0000313" key="1">
    <source>
        <dbReference type="EMBL" id="KZN46637.1"/>
    </source>
</evidence>
<evidence type="ECO:0000313" key="2">
    <source>
        <dbReference type="Proteomes" id="UP000076503"/>
    </source>
</evidence>